<proteinExistence type="predicted"/>
<protein>
    <submittedName>
        <fullName evidence="1">Uncharacterized protein</fullName>
    </submittedName>
</protein>
<evidence type="ECO:0000313" key="1">
    <source>
        <dbReference type="EMBL" id="KAJ8714878.1"/>
    </source>
</evidence>
<organism evidence="1 2">
    <name type="scientific">Mythimna loreyi</name>
    <dbReference type="NCBI Taxonomy" id="667449"/>
    <lineage>
        <taxon>Eukaryota</taxon>
        <taxon>Metazoa</taxon>
        <taxon>Ecdysozoa</taxon>
        <taxon>Arthropoda</taxon>
        <taxon>Hexapoda</taxon>
        <taxon>Insecta</taxon>
        <taxon>Pterygota</taxon>
        <taxon>Neoptera</taxon>
        <taxon>Endopterygota</taxon>
        <taxon>Lepidoptera</taxon>
        <taxon>Glossata</taxon>
        <taxon>Ditrysia</taxon>
        <taxon>Noctuoidea</taxon>
        <taxon>Noctuidae</taxon>
        <taxon>Noctuinae</taxon>
        <taxon>Hadenini</taxon>
        <taxon>Mythimna</taxon>
    </lineage>
</organism>
<evidence type="ECO:0000313" key="2">
    <source>
        <dbReference type="Proteomes" id="UP001231649"/>
    </source>
</evidence>
<sequence length="464" mass="53671">MVLCFFISKYFVVRIIRSVIFGVSTSVSLIRNIKMKFTSLRRYIVNKNLSSAHVLGDCELIIDGDSFFRDTYKKSGCQFVLGPDCDRGDTKYDIDKRKQIHQRILYNRSYAQIHTTEYFQPLLVNDVQKQVLKEMNIKYFVSEYDSIEAIVGVSRKLKCPVLTSNVEYCCFGVSCITPNSLEYDKGISKIKCTIYEHDKVKAAIGVYDKMPILLAMLNESADYLEKLSDIIVNEDKDMITPVIQWVKRQKEANAVSTVSRSIDDEDENKIFKAVYDKIQTIFRYPLCNLAVKYFQRERDYGLFKDDKKWFAKGVANVEHMPTYRLVESAGVLPRILRAVKMCFLNVLRLHVSQTQRQKRLYKQYMEQLAGAYVERCTDLSSMHWDRRYNYRVPSPEWRYPLPCEDHWCSTDGSRSCCGSECSDSGRCSSPCCSEVIFNGGHHFSGKRTPNMHVCHPICYPGSFG</sequence>
<keyword evidence="2" id="KW-1185">Reference proteome</keyword>
<accession>A0ACC2QIG8</accession>
<name>A0ACC2QIG8_9NEOP</name>
<comment type="caution">
    <text evidence="1">The sequence shown here is derived from an EMBL/GenBank/DDBJ whole genome shotgun (WGS) entry which is preliminary data.</text>
</comment>
<dbReference type="EMBL" id="CM056793">
    <property type="protein sequence ID" value="KAJ8714878.1"/>
    <property type="molecule type" value="Genomic_DNA"/>
</dbReference>
<dbReference type="Proteomes" id="UP001231649">
    <property type="component" value="Chromosome 17"/>
</dbReference>
<reference evidence="1" key="1">
    <citation type="submission" date="2023-03" db="EMBL/GenBank/DDBJ databases">
        <title>Chromosome-level genomes of two armyworms, Mythimna separata and Mythimna loreyi, provide insights into the biosynthesis and reception of sex pheromones.</title>
        <authorList>
            <person name="Zhao H."/>
        </authorList>
    </citation>
    <scope>NUCLEOTIDE SEQUENCE</scope>
    <source>
        <strain evidence="1">BeijingLab</strain>
    </source>
</reference>
<gene>
    <name evidence="1" type="ORF">PYW08_004859</name>
</gene>